<reference evidence="3 4" key="1">
    <citation type="journal article" date="2023" name="Hortic Res">
        <title>Pangenome of water caltrop reveals structural variations and asymmetric subgenome divergence after allopolyploidization.</title>
        <authorList>
            <person name="Zhang X."/>
            <person name="Chen Y."/>
            <person name="Wang L."/>
            <person name="Yuan Y."/>
            <person name="Fang M."/>
            <person name="Shi L."/>
            <person name="Lu R."/>
            <person name="Comes H.P."/>
            <person name="Ma Y."/>
            <person name="Chen Y."/>
            <person name="Huang G."/>
            <person name="Zhou Y."/>
            <person name="Zheng Z."/>
            <person name="Qiu Y."/>
        </authorList>
    </citation>
    <scope>NUCLEOTIDE SEQUENCE [LARGE SCALE GENOMIC DNA]</scope>
    <source>
        <tissue evidence="3">Roots</tissue>
    </source>
</reference>
<evidence type="ECO:0000259" key="2">
    <source>
        <dbReference type="Pfam" id="PF01048"/>
    </source>
</evidence>
<dbReference type="Pfam" id="PF01048">
    <property type="entry name" value="PNP_UDP_1"/>
    <property type="match status" value="2"/>
</dbReference>
<accession>A0AAN7KC01</accession>
<feature type="signal peptide" evidence="1">
    <location>
        <begin position="1"/>
        <end position="28"/>
    </location>
</feature>
<dbReference type="GO" id="GO:0009116">
    <property type="term" value="P:nucleoside metabolic process"/>
    <property type="evidence" value="ECO:0007669"/>
    <property type="project" value="InterPro"/>
</dbReference>
<evidence type="ECO:0000256" key="1">
    <source>
        <dbReference type="SAM" id="SignalP"/>
    </source>
</evidence>
<dbReference type="PANTHER" id="PTHR21234">
    <property type="entry name" value="PURINE NUCLEOSIDE PHOSPHORYLASE"/>
    <property type="match status" value="1"/>
</dbReference>
<keyword evidence="1" id="KW-0732">Signal</keyword>
<dbReference type="SUPFAM" id="SSF53167">
    <property type="entry name" value="Purine and uridine phosphorylases"/>
    <property type="match status" value="1"/>
</dbReference>
<protein>
    <recommendedName>
        <fullName evidence="2">Nucleoside phosphorylase domain-containing protein</fullName>
    </recommendedName>
</protein>
<dbReference type="AlphaFoldDB" id="A0AAN7KC01"/>
<evidence type="ECO:0000313" key="4">
    <source>
        <dbReference type="Proteomes" id="UP001345219"/>
    </source>
</evidence>
<organism evidence="3 4">
    <name type="scientific">Trapa incisa</name>
    <dbReference type="NCBI Taxonomy" id="236973"/>
    <lineage>
        <taxon>Eukaryota</taxon>
        <taxon>Viridiplantae</taxon>
        <taxon>Streptophyta</taxon>
        <taxon>Embryophyta</taxon>
        <taxon>Tracheophyta</taxon>
        <taxon>Spermatophyta</taxon>
        <taxon>Magnoliopsida</taxon>
        <taxon>eudicotyledons</taxon>
        <taxon>Gunneridae</taxon>
        <taxon>Pentapetalae</taxon>
        <taxon>rosids</taxon>
        <taxon>malvids</taxon>
        <taxon>Myrtales</taxon>
        <taxon>Lythraceae</taxon>
        <taxon>Trapa</taxon>
    </lineage>
</organism>
<dbReference type="GO" id="GO:0003824">
    <property type="term" value="F:catalytic activity"/>
    <property type="evidence" value="ECO:0007669"/>
    <property type="project" value="InterPro"/>
</dbReference>
<sequence length="355" mass="38749">MAALHTMLGGSLVGFLFLLISGMNSGKAYGLAQRESRSIARINKRGPYLGIVIPNTFEMNPLLQSPSFAPDPKLPQLDILGKRFRIGRIGDKNVILVMTGLSMLNAGVTTQLLLTLFRVEGVVHYGIAGNANPDLQIGDVTIPRYWAHGGLWNWQRFGDGPDDELPLESSGDYRREFGYLNISDYNIAGSRGKGKSKESNYLNNVWYQPEEIFPVNGVPEERQHAFWVPVDRNYLAVSKKLQSLKLGSCVNGTTCLPRPAAVVAVERGISANIFVDNRAYREFLRSKFNVTPIDMETAAIALICLQQRTPFIALRSLSDLAGGGSASSNEASVFGSLAAQNAVDAVIRFVALLGS</sequence>
<name>A0AAN7KC01_9MYRT</name>
<keyword evidence="4" id="KW-1185">Reference proteome</keyword>
<dbReference type="InterPro" id="IPR000845">
    <property type="entry name" value="Nucleoside_phosphorylase_d"/>
</dbReference>
<comment type="caution">
    <text evidence="3">The sequence shown here is derived from an EMBL/GenBank/DDBJ whole genome shotgun (WGS) entry which is preliminary data.</text>
</comment>
<dbReference type="InterPro" id="IPR035994">
    <property type="entry name" value="Nucleoside_phosphorylase_sf"/>
</dbReference>
<feature type="domain" description="Nucleoside phosphorylase" evidence="2">
    <location>
        <begin position="274"/>
        <end position="350"/>
    </location>
</feature>
<dbReference type="CDD" id="cd09008">
    <property type="entry name" value="MTAN"/>
    <property type="match status" value="1"/>
</dbReference>
<dbReference type="PANTHER" id="PTHR21234:SF42">
    <property type="entry name" value="PHOSPHORYLASE SUPERFAMILY PROTEIN"/>
    <property type="match status" value="1"/>
</dbReference>
<gene>
    <name evidence="3" type="ORF">SAY87_013742</name>
</gene>
<dbReference type="Gene3D" id="3.40.50.1580">
    <property type="entry name" value="Nucleoside phosphorylase domain"/>
    <property type="match status" value="1"/>
</dbReference>
<feature type="chain" id="PRO_5042858780" description="Nucleoside phosphorylase domain-containing protein" evidence="1">
    <location>
        <begin position="29"/>
        <end position="355"/>
    </location>
</feature>
<evidence type="ECO:0000313" key="3">
    <source>
        <dbReference type="EMBL" id="KAK4764304.1"/>
    </source>
</evidence>
<dbReference type="EMBL" id="JAXIOK010000008">
    <property type="protein sequence ID" value="KAK4764304.1"/>
    <property type="molecule type" value="Genomic_DNA"/>
</dbReference>
<dbReference type="Proteomes" id="UP001345219">
    <property type="component" value="Chromosome 11"/>
</dbReference>
<feature type="domain" description="Nucleoside phosphorylase" evidence="2">
    <location>
        <begin position="49"/>
        <end position="151"/>
    </location>
</feature>
<proteinExistence type="predicted"/>